<gene>
    <name evidence="1" type="ORF">MARA_52410</name>
</gene>
<name>A0A7I7S4Z7_9MYCO</name>
<accession>A0A7I7S4Z7</accession>
<evidence type="ECO:0000313" key="1">
    <source>
        <dbReference type="EMBL" id="BBY51773.1"/>
    </source>
</evidence>
<dbReference type="RefSeq" id="WP_163922947.1">
    <property type="nucleotide sequence ID" value="NZ_AP022593.1"/>
</dbReference>
<evidence type="ECO:0008006" key="3">
    <source>
        <dbReference type="Google" id="ProtNLM"/>
    </source>
</evidence>
<geneLocation type="plasmid" evidence="2">
    <name>pjcm18538 dna</name>
</geneLocation>
<keyword evidence="2" id="KW-1185">Reference proteome</keyword>
<dbReference type="KEGG" id="marz:MARA_52410"/>
<protein>
    <recommendedName>
        <fullName evidence="3">DUF5666 domain-containing protein</fullName>
    </recommendedName>
</protein>
<reference evidence="1 2" key="1">
    <citation type="journal article" date="2019" name="Emerg. Microbes Infect.">
        <title>Comprehensive subspecies identification of 175 nontuberculous mycobacteria species based on 7547 genomic profiles.</title>
        <authorList>
            <person name="Matsumoto Y."/>
            <person name="Kinjo T."/>
            <person name="Motooka D."/>
            <person name="Nabeya D."/>
            <person name="Jung N."/>
            <person name="Uechi K."/>
            <person name="Horii T."/>
            <person name="Iida T."/>
            <person name="Fujita J."/>
            <person name="Nakamura S."/>
        </authorList>
    </citation>
    <scope>NUCLEOTIDE SEQUENCE [LARGE SCALE GENOMIC DNA]</scope>
    <source>
        <strain evidence="1 2">JCM 18538</strain>
    </source>
</reference>
<proteinExistence type="predicted"/>
<dbReference type="Proteomes" id="UP000467428">
    <property type="component" value="Chromosome"/>
</dbReference>
<dbReference type="AlphaFoldDB" id="A0A7I7S4Z7"/>
<dbReference type="EMBL" id="AP022593">
    <property type="protein sequence ID" value="BBY51773.1"/>
    <property type="molecule type" value="Genomic_DNA"/>
</dbReference>
<evidence type="ECO:0000313" key="2">
    <source>
        <dbReference type="Proteomes" id="UP000467428"/>
    </source>
</evidence>
<organism evidence="1 2">
    <name type="scientific">Mycolicibacterium arabiense</name>
    <dbReference type="NCBI Taxonomy" id="1286181"/>
    <lineage>
        <taxon>Bacteria</taxon>
        <taxon>Bacillati</taxon>
        <taxon>Actinomycetota</taxon>
        <taxon>Actinomycetes</taxon>
        <taxon>Mycobacteriales</taxon>
        <taxon>Mycobacteriaceae</taxon>
        <taxon>Mycolicibacterium</taxon>
    </lineage>
</organism>
<sequence length="153" mass="15716">MGKTNTMQDREMRRTVTIFLTISFAVVFASVTAAILARTADPAPTAAPAQQVQNAAVPHVEQSISQEGRLIDVTPTSVTAQGVDGVARTYLVNADTNAITAAGSRVGDTAGAFTVNDEVAIVGVVRDGTAVATAVAHREVTALNGPPMDAVTP</sequence>